<evidence type="ECO:0000313" key="8">
    <source>
        <dbReference type="Proteomes" id="UP000428333"/>
    </source>
</evidence>
<keyword evidence="8" id="KW-1185">Reference proteome</keyword>
<dbReference type="OrthoDB" id="442731at2759"/>
<evidence type="ECO:0000256" key="5">
    <source>
        <dbReference type="SAM" id="SignalP"/>
    </source>
</evidence>
<feature type="non-terminal residue" evidence="7">
    <location>
        <position position="1"/>
    </location>
</feature>
<comment type="caution">
    <text evidence="7">The sequence shown here is derived from an EMBL/GenBank/DDBJ whole genome shotgun (WGS) entry which is preliminary data.</text>
</comment>
<organism evidence="7 8">
    <name type="scientific">Rhododendron williamsianum</name>
    <dbReference type="NCBI Taxonomy" id="262921"/>
    <lineage>
        <taxon>Eukaryota</taxon>
        <taxon>Viridiplantae</taxon>
        <taxon>Streptophyta</taxon>
        <taxon>Embryophyta</taxon>
        <taxon>Tracheophyta</taxon>
        <taxon>Spermatophyta</taxon>
        <taxon>Magnoliopsida</taxon>
        <taxon>eudicotyledons</taxon>
        <taxon>Gunneridae</taxon>
        <taxon>Pentapetalae</taxon>
        <taxon>asterids</taxon>
        <taxon>Ericales</taxon>
        <taxon>Ericaceae</taxon>
        <taxon>Ericoideae</taxon>
        <taxon>Rhodoreae</taxon>
        <taxon>Rhododendron</taxon>
    </lineage>
</organism>
<evidence type="ECO:0000256" key="4">
    <source>
        <dbReference type="RuleBase" id="RU361153"/>
    </source>
</evidence>
<feature type="chain" id="PRO_5025480966" description="Glycoside hydrolase family 5 domain-containing protein" evidence="5">
    <location>
        <begin position="25"/>
        <end position="558"/>
    </location>
</feature>
<sequence>MGRLLSLFFLSSFSLALLLSPAAALPLSTDSRWIVDETGRRVKLACVNWASHLEAVVAEGLSKQPVDLISKQIGSMGFNCVRLTWPLFLATNESLANLTVRKSFTRLGLIESVAGFQANNPSLIDLSLINAYQTVVSSLANNNVMVIIDNHISKPGWCCSNDDGSGFFGDQYFNPDLWIRGLTRMATMFKDTPNVVGMSLRNELRGNKSNVDDWYRYMQKGAEAVHAANPNVLVILSGLSYAKDLSFLLQRPVNLTFAGKLVFEVHWYSFSDAYAWGTGNPNQVCAQIVGNLMRRAGFVVDQLGYPLFVSEFGVDQRGVSVNDNRYLDCFMAVAAEMDWEWALWTLAGSYYLREGGIGSDETYGILNWNWCEARNSSFLDRISAIQSPFRGPGLSEAKLHKVIFHPLTGLCVLRKSLLEPLKLGPCAGSDAWTYSQQKTLTVKGTYFCLKADGLGKPAKLSIFCSDNTSKWEQISDSKMHLSSQLDNGTMVCLDVDPETNIIVTNTCKCLSRGNTCEPGSQWFKIVDSTMSIGATTSFNQLNSVLDFFGKNILGVFIV</sequence>
<evidence type="ECO:0000256" key="1">
    <source>
        <dbReference type="ARBA" id="ARBA00005641"/>
    </source>
</evidence>
<proteinExistence type="inferred from homology"/>
<keyword evidence="3 4" id="KW-0326">Glycosidase</keyword>
<protein>
    <recommendedName>
        <fullName evidence="6">Glycoside hydrolase family 5 domain-containing protein</fullName>
    </recommendedName>
</protein>
<accession>A0A6A4L3B7</accession>
<evidence type="ECO:0000259" key="6">
    <source>
        <dbReference type="Pfam" id="PF00150"/>
    </source>
</evidence>
<dbReference type="GO" id="GO:0004553">
    <property type="term" value="F:hydrolase activity, hydrolyzing O-glycosyl compounds"/>
    <property type="evidence" value="ECO:0007669"/>
    <property type="project" value="InterPro"/>
</dbReference>
<feature type="signal peptide" evidence="5">
    <location>
        <begin position="1"/>
        <end position="24"/>
    </location>
</feature>
<dbReference type="Pfam" id="PF00150">
    <property type="entry name" value="Cellulase"/>
    <property type="match status" value="1"/>
</dbReference>
<keyword evidence="5" id="KW-0732">Signal</keyword>
<dbReference type="EMBL" id="QEFC01002143">
    <property type="protein sequence ID" value="KAE9454163.1"/>
    <property type="molecule type" value="Genomic_DNA"/>
</dbReference>
<name>A0A6A4L3B7_9ERIC</name>
<dbReference type="InterPro" id="IPR035992">
    <property type="entry name" value="Ricin_B-like_lectins"/>
</dbReference>
<feature type="domain" description="Glycoside hydrolase family 5" evidence="6">
    <location>
        <begin position="70"/>
        <end position="346"/>
    </location>
</feature>
<reference evidence="7 8" key="1">
    <citation type="journal article" date="2019" name="Genome Biol. Evol.">
        <title>The Rhododendron genome and chromosomal organization provide insight into shared whole-genome duplications across the heath family (Ericaceae).</title>
        <authorList>
            <person name="Soza V.L."/>
            <person name="Lindsley D."/>
            <person name="Waalkes A."/>
            <person name="Ramage E."/>
            <person name="Patwardhan R.P."/>
            <person name="Burton J.N."/>
            <person name="Adey A."/>
            <person name="Kumar A."/>
            <person name="Qiu R."/>
            <person name="Shendure J."/>
            <person name="Hall B."/>
        </authorList>
    </citation>
    <scope>NUCLEOTIDE SEQUENCE [LARGE SCALE GENOMIC DNA]</scope>
    <source>
        <strain evidence="7">RSF 1966-606</strain>
    </source>
</reference>
<dbReference type="Proteomes" id="UP000428333">
    <property type="component" value="Linkage Group LG08"/>
</dbReference>
<dbReference type="InterPro" id="IPR017853">
    <property type="entry name" value="GH"/>
</dbReference>
<evidence type="ECO:0000256" key="2">
    <source>
        <dbReference type="ARBA" id="ARBA00022801"/>
    </source>
</evidence>
<keyword evidence="2 4" id="KW-0378">Hydrolase</keyword>
<dbReference type="SUPFAM" id="SSF50370">
    <property type="entry name" value="Ricin B-like lectins"/>
    <property type="match status" value="1"/>
</dbReference>
<dbReference type="Gene3D" id="3.20.20.80">
    <property type="entry name" value="Glycosidases"/>
    <property type="match status" value="1"/>
</dbReference>
<comment type="similarity">
    <text evidence="1 4">Belongs to the glycosyl hydrolase 5 (cellulase A) family.</text>
</comment>
<evidence type="ECO:0000256" key="3">
    <source>
        <dbReference type="ARBA" id="ARBA00023295"/>
    </source>
</evidence>
<evidence type="ECO:0000313" key="7">
    <source>
        <dbReference type="EMBL" id="KAE9454163.1"/>
    </source>
</evidence>
<dbReference type="InterPro" id="IPR001547">
    <property type="entry name" value="Glyco_hydro_5"/>
</dbReference>
<dbReference type="SUPFAM" id="SSF51445">
    <property type="entry name" value="(Trans)glycosidases"/>
    <property type="match status" value="1"/>
</dbReference>
<gene>
    <name evidence="7" type="ORF">C3L33_13939</name>
</gene>
<dbReference type="AlphaFoldDB" id="A0A6A4L3B7"/>
<dbReference type="PANTHER" id="PTHR31263">
    <property type="entry name" value="CELLULASE FAMILY PROTEIN (AFU_ORTHOLOGUE AFUA_5G14560)"/>
    <property type="match status" value="1"/>
</dbReference>
<dbReference type="PANTHER" id="PTHR31263:SF44">
    <property type="entry name" value="OS04G0481200 PROTEIN"/>
    <property type="match status" value="1"/>
</dbReference>
<dbReference type="GO" id="GO:0000272">
    <property type="term" value="P:polysaccharide catabolic process"/>
    <property type="evidence" value="ECO:0007669"/>
    <property type="project" value="InterPro"/>
</dbReference>